<feature type="region of interest" description="Disordered" evidence="1">
    <location>
        <begin position="18"/>
        <end position="39"/>
    </location>
</feature>
<dbReference type="Gene3D" id="3.90.1140.10">
    <property type="entry name" value="Cyclic phosphodiesterase"/>
    <property type="match status" value="2"/>
</dbReference>
<dbReference type="AlphaFoldDB" id="A0AAW1TGL0"/>
<dbReference type="GO" id="GO:0005829">
    <property type="term" value="C:cytosol"/>
    <property type="evidence" value="ECO:0007669"/>
    <property type="project" value="TreeGrafter"/>
</dbReference>
<dbReference type="Pfam" id="PF10469">
    <property type="entry name" value="AKAP7_NLS"/>
    <property type="match status" value="1"/>
</dbReference>
<evidence type="ECO:0000259" key="2">
    <source>
        <dbReference type="Pfam" id="PF10469"/>
    </source>
</evidence>
<dbReference type="GO" id="GO:0010738">
    <property type="term" value="P:regulation of protein kinase A signaling"/>
    <property type="evidence" value="ECO:0007669"/>
    <property type="project" value="TreeGrafter"/>
</dbReference>
<dbReference type="EMBL" id="JALJOV010000016">
    <property type="protein sequence ID" value="KAK9868675.1"/>
    <property type="molecule type" value="Genomic_DNA"/>
</dbReference>
<dbReference type="Proteomes" id="UP001485043">
    <property type="component" value="Unassembled WGS sequence"/>
</dbReference>
<evidence type="ECO:0000313" key="3">
    <source>
        <dbReference type="EMBL" id="KAK9868675.1"/>
    </source>
</evidence>
<evidence type="ECO:0000256" key="1">
    <source>
        <dbReference type="SAM" id="MobiDB-lite"/>
    </source>
</evidence>
<reference evidence="3 4" key="1">
    <citation type="journal article" date="2024" name="Nat. Commun.">
        <title>Phylogenomics reveals the evolutionary origins of lichenization in chlorophyte algae.</title>
        <authorList>
            <person name="Puginier C."/>
            <person name="Libourel C."/>
            <person name="Otte J."/>
            <person name="Skaloud P."/>
            <person name="Haon M."/>
            <person name="Grisel S."/>
            <person name="Petersen M."/>
            <person name="Berrin J.G."/>
            <person name="Delaux P.M."/>
            <person name="Dal Grande F."/>
            <person name="Keller J."/>
        </authorList>
    </citation>
    <scope>NUCLEOTIDE SEQUENCE [LARGE SCALE GENOMIC DNA]</scope>
    <source>
        <strain evidence="3 4">SAG 2523</strain>
    </source>
</reference>
<dbReference type="PANTHER" id="PTHR15934:SF2">
    <property type="entry name" value="A-KINASE ANCHOR PROTEIN 7-LIKE PHOSPHOESTERASE DOMAIN-CONTAINING PROTEIN"/>
    <property type="match status" value="1"/>
</dbReference>
<name>A0AAW1TGL0_9CHLO</name>
<comment type="caution">
    <text evidence="3">The sequence shown here is derived from an EMBL/GenBank/DDBJ whole genome shotgun (WGS) entry which is preliminary data.</text>
</comment>
<dbReference type="GO" id="GO:0034237">
    <property type="term" value="F:protein kinase A regulatory subunit binding"/>
    <property type="evidence" value="ECO:0007669"/>
    <property type="project" value="TreeGrafter"/>
</dbReference>
<keyword evidence="4" id="KW-1185">Reference proteome</keyword>
<protein>
    <recommendedName>
        <fullName evidence="2">A-kinase anchor protein 7-like phosphoesterase domain-containing protein</fullName>
    </recommendedName>
</protein>
<proteinExistence type="predicted"/>
<organism evidence="3 4">
    <name type="scientific">Apatococcus fuscideae</name>
    <dbReference type="NCBI Taxonomy" id="2026836"/>
    <lineage>
        <taxon>Eukaryota</taxon>
        <taxon>Viridiplantae</taxon>
        <taxon>Chlorophyta</taxon>
        <taxon>core chlorophytes</taxon>
        <taxon>Trebouxiophyceae</taxon>
        <taxon>Chlorellales</taxon>
        <taxon>Chlorellaceae</taxon>
        <taxon>Apatococcus</taxon>
    </lineage>
</organism>
<accession>A0AAW1TGL0</accession>
<sequence>MLRLYGIAHPSHRNLGCIDNTAEDGTDSYPRKNKPRRPRPSHFLALQLSQHVEVCQAIDRVQAALVQHDPLLEATLVDSAAVHLTLSGLSSFKKQVLYHDLLPSNGLDAMIGLVNTARGRLAAAGIESTDDREFTPHVTIAKMSKVRTRRKGNQPVCRGIPKEAWEELADVECSPVTVAELQLCDMQGRKAEQYYEVVHSISLETQQLQ</sequence>
<dbReference type="InterPro" id="IPR052641">
    <property type="entry name" value="AKAP7_isoform_gamma"/>
</dbReference>
<gene>
    <name evidence="3" type="ORF">WJX84_004515</name>
</gene>
<dbReference type="InterPro" id="IPR009097">
    <property type="entry name" value="Cyclic_Pdiesterase"/>
</dbReference>
<dbReference type="SUPFAM" id="SSF55144">
    <property type="entry name" value="LigT-like"/>
    <property type="match status" value="1"/>
</dbReference>
<dbReference type="PANTHER" id="PTHR15934">
    <property type="entry name" value="RNA 2',3'-CYCLIC PHOSPHODIESTERASE"/>
    <property type="match status" value="1"/>
</dbReference>
<feature type="domain" description="A-kinase anchor protein 7-like phosphoesterase" evidence="2">
    <location>
        <begin position="86"/>
        <end position="203"/>
    </location>
</feature>
<evidence type="ECO:0000313" key="4">
    <source>
        <dbReference type="Proteomes" id="UP001485043"/>
    </source>
</evidence>
<dbReference type="InterPro" id="IPR019510">
    <property type="entry name" value="AKAP7-like_phosphoesterase"/>
</dbReference>